<proteinExistence type="predicted"/>
<dbReference type="Proteomes" id="UP001154322">
    <property type="component" value="Unassembled WGS sequence"/>
</dbReference>
<keyword evidence="2" id="KW-1185">Reference proteome</keyword>
<sequence>MRELENLPRSTKVIVGIPGLHQFIVNLESFVNNSACLAKSSLFELGTILSRMATSRYRYAHFLRNSSVLEAKLIDLAESYFQLGQDWTVATNMIFKSSFMKNDVSKQAMLARMIKKLKEIALDEEISLTKCEALILKL</sequence>
<dbReference type="RefSeq" id="WP_261948932.1">
    <property type="nucleotide sequence ID" value="NZ_CALYLO010000017.1"/>
</dbReference>
<reference evidence="1" key="1">
    <citation type="submission" date="2022-06" db="EMBL/GenBank/DDBJ databases">
        <authorList>
            <person name="Dietemann V."/>
            <person name="Ory F."/>
            <person name="Dainat B."/>
            <person name="Oberhansli S."/>
        </authorList>
    </citation>
    <scope>NUCLEOTIDE SEQUENCE</scope>
    <source>
        <strain evidence="1">Ena-SAMPLE-TAB-26-04-2022-14:26:32:270-5432</strain>
    </source>
</reference>
<evidence type="ECO:0000313" key="2">
    <source>
        <dbReference type="Proteomes" id="UP001154322"/>
    </source>
</evidence>
<gene>
    <name evidence="1" type="ORF">WJ0W_006738</name>
</gene>
<accession>A0ABM9GC41</accession>
<dbReference type="EMBL" id="CALYLO010000017">
    <property type="protein sequence ID" value="CAH8249553.1"/>
    <property type="molecule type" value="Genomic_DNA"/>
</dbReference>
<evidence type="ECO:0000313" key="1">
    <source>
        <dbReference type="EMBL" id="CAH8249553.1"/>
    </source>
</evidence>
<protein>
    <submittedName>
        <fullName evidence="1">Uncharacterized protein</fullName>
    </submittedName>
</protein>
<name>A0ABM9GC41_9BACL</name>
<comment type="caution">
    <text evidence="1">The sequence shown here is derived from an EMBL/GenBank/DDBJ whole genome shotgun (WGS) entry which is preliminary data.</text>
</comment>
<organism evidence="1 2">
    <name type="scientific">Paenibacillus melissococcoides</name>
    <dbReference type="NCBI Taxonomy" id="2912268"/>
    <lineage>
        <taxon>Bacteria</taxon>
        <taxon>Bacillati</taxon>
        <taxon>Bacillota</taxon>
        <taxon>Bacilli</taxon>
        <taxon>Bacillales</taxon>
        <taxon>Paenibacillaceae</taxon>
        <taxon>Paenibacillus</taxon>
    </lineage>
</organism>